<evidence type="ECO:0000313" key="5">
    <source>
        <dbReference type="EMBL" id="ORY78140.1"/>
    </source>
</evidence>
<proteinExistence type="inferred from homology"/>
<dbReference type="Proteomes" id="UP000193685">
    <property type="component" value="Unassembled WGS sequence"/>
</dbReference>
<dbReference type="InterPro" id="IPR056603">
    <property type="entry name" value="HTH_NPRL3"/>
</dbReference>
<dbReference type="GO" id="GO:0010508">
    <property type="term" value="P:positive regulation of autophagy"/>
    <property type="evidence" value="ECO:0007669"/>
    <property type="project" value="TreeGrafter"/>
</dbReference>
<dbReference type="InterPro" id="IPR005365">
    <property type="entry name" value="Npr3"/>
</dbReference>
<feature type="domain" description="GATOR1 complex protein NPRL3 C-terminal HTH" evidence="4">
    <location>
        <begin position="516"/>
        <end position="577"/>
    </location>
</feature>
<evidence type="ECO:0000256" key="3">
    <source>
        <dbReference type="SAM" id="MobiDB-lite"/>
    </source>
</evidence>
<dbReference type="RefSeq" id="XP_040723251.1">
    <property type="nucleotide sequence ID" value="XM_040868332.1"/>
</dbReference>
<dbReference type="GO" id="GO:0038202">
    <property type="term" value="P:TORC1 signaling"/>
    <property type="evidence" value="ECO:0007669"/>
    <property type="project" value="TreeGrafter"/>
</dbReference>
<feature type="compositionally biased region" description="Low complexity" evidence="3">
    <location>
        <begin position="151"/>
        <end position="166"/>
    </location>
</feature>
<dbReference type="GO" id="GO:1990130">
    <property type="term" value="C:GATOR1 complex"/>
    <property type="evidence" value="ECO:0007669"/>
    <property type="project" value="TreeGrafter"/>
</dbReference>
<dbReference type="EMBL" id="MCFI01000018">
    <property type="protein sequence ID" value="ORY78140.1"/>
    <property type="molecule type" value="Genomic_DNA"/>
</dbReference>
<reference evidence="5 6" key="1">
    <citation type="submission" date="2016-07" db="EMBL/GenBank/DDBJ databases">
        <title>Pervasive Adenine N6-methylation of Active Genes in Fungi.</title>
        <authorList>
            <consortium name="DOE Joint Genome Institute"/>
            <person name="Mondo S.J."/>
            <person name="Dannebaum R.O."/>
            <person name="Kuo R.C."/>
            <person name="Labutti K."/>
            <person name="Haridas S."/>
            <person name="Kuo A."/>
            <person name="Salamov A."/>
            <person name="Ahrendt S.R."/>
            <person name="Lipzen A."/>
            <person name="Sullivan W."/>
            <person name="Andreopoulos W.B."/>
            <person name="Clum A."/>
            <person name="Lindquist E."/>
            <person name="Daum C."/>
            <person name="Ramamoorthy G.K."/>
            <person name="Gryganskyi A."/>
            <person name="Culley D."/>
            <person name="Magnuson J.K."/>
            <person name="James T.Y."/>
            <person name="O'Malley M.A."/>
            <person name="Stajich J.E."/>
            <person name="Spatafora J.W."/>
            <person name="Visel A."/>
            <person name="Grigoriev I.V."/>
        </authorList>
    </citation>
    <scope>NUCLEOTIDE SEQUENCE [LARGE SCALE GENOMIC DNA]</scope>
    <source>
        <strain evidence="5 6">12-1054</strain>
    </source>
</reference>
<dbReference type="GeneID" id="63784931"/>
<evidence type="ECO:0000313" key="6">
    <source>
        <dbReference type="Proteomes" id="UP000193685"/>
    </source>
</evidence>
<dbReference type="AlphaFoldDB" id="A0A1Y2F2M7"/>
<comment type="caution">
    <text evidence="5">The sequence shown here is derived from an EMBL/GenBank/DDBJ whole genome shotgun (WGS) entry which is preliminary data.</text>
</comment>
<name>A0A1Y2F2M7_PROLT</name>
<dbReference type="OMA" id="CNLAFRY"/>
<dbReference type="GO" id="GO:0034198">
    <property type="term" value="P:cellular response to amino acid starvation"/>
    <property type="evidence" value="ECO:0007669"/>
    <property type="project" value="TreeGrafter"/>
</dbReference>
<feature type="compositionally biased region" description="Polar residues" evidence="3">
    <location>
        <begin position="138"/>
        <end position="149"/>
    </location>
</feature>
<protein>
    <recommendedName>
        <fullName evidence="2">Nitrogen permease regulator 3</fullName>
    </recommendedName>
    <alternativeName>
        <fullName evidence="2">Required for meiotic nuclear division protein 11</fullName>
    </alternativeName>
</protein>
<dbReference type="GO" id="GO:0005774">
    <property type="term" value="C:vacuolar membrane"/>
    <property type="evidence" value="ECO:0007669"/>
    <property type="project" value="UniProtKB-SubCell"/>
</dbReference>
<evidence type="ECO:0000259" key="4">
    <source>
        <dbReference type="Pfam" id="PF24064"/>
    </source>
</evidence>
<comment type="subcellular location">
    <subcellularLocation>
        <location evidence="2">Vacuole membrane</location>
        <topology evidence="2">Peripheral membrane protein</topology>
    </subcellularLocation>
</comment>
<evidence type="ECO:0000256" key="2">
    <source>
        <dbReference type="RuleBase" id="RU368069"/>
    </source>
</evidence>
<keyword evidence="2" id="KW-0732">Signal</keyword>
<keyword evidence="2" id="KW-0469">Meiosis</keyword>
<dbReference type="Pfam" id="PF03666">
    <property type="entry name" value="NPR3"/>
    <property type="match status" value="1"/>
</dbReference>
<dbReference type="PANTHER" id="PTHR13153">
    <property type="entry name" value="CGTHBA PROTEIN -14 GENE PROTEIN"/>
    <property type="match status" value="1"/>
</dbReference>
<evidence type="ECO:0000256" key="1">
    <source>
        <dbReference type="ARBA" id="ARBA00010546"/>
    </source>
</evidence>
<dbReference type="OrthoDB" id="18648at2759"/>
<feature type="region of interest" description="Disordered" evidence="3">
    <location>
        <begin position="118"/>
        <end position="166"/>
    </location>
</feature>
<dbReference type="GO" id="GO:0051321">
    <property type="term" value="P:meiotic cell cycle"/>
    <property type="evidence" value="ECO:0007669"/>
    <property type="project" value="UniProtKB-UniRule"/>
</dbReference>
<feature type="compositionally biased region" description="Polar residues" evidence="3">
    <location>
        <begin position="35"/>
        <end position="49"/>
    </location>
</feature>
<feature type="compositionally biased region" description="Basic and acidic residues" evidence="3">
    <location>
        <begin position="124"/>
        <end position="135"/>
    </location>
</feature>
<comment type="function">
    <text evidence="2">Mediates inactivation of the TORC1 complex in response to amino acid starvation. Required for meiotic nuclear division.</text>
</comment>
<dbReference type="GO" id="GO:1904262">
    <property type="term" value="P:negative regulation of TORC1 signaling"/>
    <property type="evidence" value="ECO:0007669"/>
    <property type="project" value="TreeGrafter"/>
</dbReference>
<dbReference type="STRING" id="56484.A0A1Y2F2M7"/>
<dbReference type="Pfam" id="PF24064">
    <property type="entry name" value="HTH_NPRL3"/>
    <property type="match status" value="1"/>
</dbReference>
<gene>
    <name evidence="5" type="ORF">BCR37DRAFT_370678</name>
</gene>
<accession>A0A1Y2F2M7</accession>
<feature type="compositionally biased region" description="Basic and acidic residues" evidence="3">
    <location>
        <begin position="57"/>
        <end position="72"/>
    </location>
</feature>
<sequence>MSSGSSSGLIAIVLAIKSSRGHQIVFHYPPEPLQDSDNGVSADSRSMSADSYLPTISERDTHEESATQRKKPWDTILSHPSSLLADIFTPHKSDNKFELWMDDLVFLGSPAHIRPDGSWIKRKQMAEKPDTRGEDVSSPVSVTGSSANLLSPHPTTSSTTSPSTSPSPMTVFHLVFALETPKTDAYHKQVKQMYESIVTQLTFALTYEQARSEYVWKQCELILDIKEKSIANGTPLSLLWDHIKQASDLARVMARTFDAISRNQIAHLLINKHIHLSLGLPSELSTAILPSDTDPMQSFLSSALSFGSSLHDASADPLVLPHWALLLLDEPDAILAAAPPGASPLLVRFLKAIKPTLSFSQLAEVTKIPLHDVSTLARHLVHWRCALPIAPLHPRRVYAVSPISPIHDLSKQSAQFSQRFPTVPPLPKVLSLLSRKAVPWGALIPSKNHRSLYLDVLTWMMRERWLMEVRTFVWVRVRKEIKQQVAADAEAEQAVVSDAPAKDWEVSIITDPYSASSEERLWLQKMASTKPAQEAKLFERVVKYFNGKHAMEKVLVREGLHKKTLRRCLEAFKDDLVQSQTW</sequence>
<comment type="similarity">
    <text evidence="1 2">Belongs to the NPR3 family.</text>
</comment>
<organism evidence="5 6">
    <name type="scientific">Protomyces lactucae-debilis</name>
    <dbReference type="NCBI Taxonomy" id="2754530"/>
    <lineage>
        <taxon>Eukaryota</taxon>
        <taxon>Fungi</taxon>
        <taxon>Dikarya</taxon>
        <taxon>Ascomycota</taxon>
        <taxon>Taphrinomycotina</taxon>
        <taxon>Taphrinomycetes</taxon>
        <taxon>Taphrinales</taxon>
        <taxon>Protomycetaceae</taxon>
        <taxon>Protomyces</taxon>
    </lineage>
</organism>
<feature type="region of interest" description="Disordered" evidence="3">
    <location>
        <begin position="29"/>
        <end position="72"/>
    </location>
</feature>
<dbReference type="PANTHER" id="PTHR13153:SF5">
    <property type="entry name" value="GATOR COMPLEX PROTEIN NPRL3"/>
    <property type="match status" value="1"/>
</dbReference>
<keyword evidence="6" id="KW-1185">Reference proteome</keyword>